<reference evidence="3" key="1">
    <citation type="submission" date="2016-10" db="EMBL/GenBank/DDBJ databases">
        <authorList>
            <person name="Varghese N."/>
            <person name="Submissions S."/>
        </authorList>
    </citation>
    <scope>NUCLEOTIDE SEQUENCE [LARGE SCALE GENOMIC DNA]</scope>
    <source>
        <strain evidence="3">CGMCC 4.3568</strain>
    </source>
</reference>
<gene>
    <name evidence="2" type="ORF">SAMN05216266_12752</name>
</gene>
<evidence type="ECO:0000256" key="1">
    <source>
        <dbReference type="SAM" id="MobiDB-lite"/>
    </source>
</evidence>
<dbReference type="AlphaFoldDB" id="A0A1I1CJV2"/>
<evidence type="ECO:0000313" key="2">
    <source>
        <dbReference type="EMBL" id="SFB61178.1"/>
    </source>
</evidence>
<dbReference type="InterPro" id="IPR011990">
    <property type="entry name" value="TPR-like_helical_dom_sf"/>
</dbReference>
<dbReference type="Gene3D" id="1.25.40.10">
    <property type="entry name" value="Tetratricopeptide repeat domain"/>
    <property type="match status" value="1"/>
</dbReference>
<dbReference type="EMBL" id="FOKG01000027">
    <property type="protein sequence ID" value="SFB61178.1"/>
    <property type="molecule type" value="Genomic_DNA"/>
</dbReference>
<dbReference type="SUPFAM" id="SSF48452">
    <property type="entry name" value="TPR-like"/>
    <property type="match status" value="1"/>
</dbReference>
<dbReference type="RefSeq" id="WP_245788882.1">
    <property type="nucleotide sequence ID" value="NZ_FOKG01000027.1"/>
</dbReference>
<keyword evidence="3" id="KW-1185">Reference proteome</keyword>
<sequence length="340" mass="37702">MANDRLRAAREGTPSRRHPGPIGRDELAALVSEFVTKHDERGRLSAFDANHLGKLERGTVARPSPPIRAALCALLDASEADLGFVPQCGTERVSAALIGTVHTDRAALECVAQVLASLRRLEDATSAGEVLPTVRTQAALVSRLADNARSPLRKQAVGLLSELEQYLGWLSIPLERWEESRKHLDRASVLALEADDPMRLSTALSFAAYRNLRRDHLRSAEALNEAAARDERVHVGLRTYVQFQRAEVLARDGSRTEALDALKVADHLADELPDDEDELPSSAYWYVPSFFHGQRAFVLKALGDEREARRIATEALEIMPPSWRDSEWAGRRRKLAELDA</sequence>
<organism evidence="2 3">
    <name type="scientific">Amycolatopsis marina</name>
    <dbReference type="NCBI Taxonomy" id="490629"/>
    <lineage>
        <taxon>Bacteria</taxon>
        <taxon>Bacillati</taxon>
        <taxon>Actinomycetota</taxon>
        <taxon>Actinomycetes</taxon>
        <taxon>Pseudonocardiales</taxon>
        <taxon>Pseudonocardiaceae</taxon>
        <taxon>Amycolatopsis</taxon>
    </lineage>
</organism>
<name>A0A1I1CJV2_9PSEU</name>
<accession>A0A1I1CJV2</accession>
<evidence type="ECO:0000313" key="3">
    <source>
        <dbReference type="Proteomes" id="UP000243799"/>
    </source>
</evidence>
<proteinExistence type="predicted"/>
<dbReference type="Proteomes" id="UP000243799">
    <property type="component" value="Unassembled WGS sequence"/>
</dbReference>
<dbReference type="STRING" id="490629.SAMN05216266_12752"/>
<protein>
    <submittedName>
        <fullName evidence="2">Uncharacterized protein</fullName>
    </submittedName>
</protein>
<feature type="compositionally biased region" description="Basic and acidic residues" evidence="1">
    <location>
        <begin position="1"/>
        <end position="14"/>
    </location>
</feature>
<feature type="region of interest" description="Disordered" evidence="1">
    <location>
        <begin position="1"/>
        <end position="23"/>
    </location>
</feature>